<accession>A0A8X6Q0A3</accession>
<protein>
    <submittedName>
        <fullName evidence="2">Uncharacterized protein</fullName>
    </submittedName>
</protein>
<feature type="compositionally biased region" description="Basic residues" evidence="1">
    <location>
        <begin position="232"/>
        <end position="242"/>
    </location>
</feature>
<proteinExistence type="predicted"/>
<feature type="compositionally biased region" description="Low complexity" evidence="1">
    <location>
        <begin position="163"/>
        <end position="200"/>
    </location>
</feature>
<feature type="compositionally biased region" description="Basic and acidic residues" evidence="1">
    <location>
        <begin position="103"/>
        <end position="119"/>
    </location>
</feature>
<keyword evidence="3" id="KW-1185">Reference proteome</keyword>
<feature type="region of interest" description="Disordered" evidence="1">
    <location>
        <begin position="20"/>
        <end position="73"/>
    </location>
</feature>
<dbReference type="EMBL" id="BMAW01026897">
    <property type="protein sequence ID" value="GFT99357.1"/>
    <property type="molecule type" value="Genomic_DNA"/>
</dbReference>
<reference evidence="2" key="1">
    <citation type="submission" date="2020-08" db="EMBL/GenBank/DDBJ databases">
        <title>Multicomponent nature underlies the extraordinary mechanical properties of spider dragline silk.</title>
        <authorList>
            <person name="Kono N."/>
            <person name="Nakamura H."/>
            <person name="Mori M."/>
            <person name="Yoshida Y."/>
            <person name="Ohtoshi R."/>
            <person name="Malay A.D."/>
            <person name="Moran D.A.P."/>
            <person name="Tomita M."/>
            <person name="Numata K."/>
            <person name="Arakawa K."/>
        </authorList>
    </citation>
    <scope>NUCLEOTIDE SEQUENCE</scope>
</reference>
<organism evidence="2 3">
    <name type="scientific">Nephila pilipes</name>
    <name type="common">Giant wood spider</name>
    <name type="synonym">Nephila maculata</name>
    <dbReference type="NCBI Taxonomy" id="299642"/>
    <lineage>
        <taxon>Eukaryota</taxon>
        <taxon>Metazoa</taxon>
        <taxon>Ecdysozoa</taxon>
        <taxon>Arthropoda</taxon>
        <taxon>Chelicerata</taxon>
        <taxon>Arachnida</taxon>
        <taxon>Araneae</taxon>
        <taxon>Araneomorphae</taxon>
        <taxon>Entelegynae</taxon>
        <taxon>Araneoidea</taxon>
        <taxon>Nephilidae</taxon>
        <taxon>Nephila</taxon>
    </lineage>
</organism>
<feature type="compositionally biased region" description="Basic and acidic residues" evidence="1">
    <location>
        <begin position="215"/>
        <end position="231"/>
    </location>
</feature>
<evidence type="ECO:0000313" key="3">
    <source>
        <dbReference type="Proteomes" id="UP000887013"/>
    </source>
</evidence>
<feature type="non-terminal residue" evidence="2">
    <location>
        <position position="1"/>
    </location>
</feature>
<feature type="compositionally biased region" description="Basic and acidic residues" evidence="1">
    <location>
        <begin position="33"/>
        <end position="45"/>
    </location>
</feature>
<sequence length="242" mass="27113">EEKSLFNLFISKSFYLIKKMESSKSSISKRRSSKDNDEREGKPEELDVENLLEGEKDGSDDSQDERSIEPPYIERLKEKIRVEREKIQRENMMNPYYCAPPEPEEKWHYPRTPPDEFSRTEATSSSSGSEASTVVESFSAIHLPSTSGLASFSRRSSTAELTTSSKSRSTCVLSSSSSQLSTDAGSSTSTITSDSTCTSSEYETCASEFGSGSETDVRIRSPRPKPYEKAIRKSARFLKKEK</sequence>
<dbReference type="Proteomes" id="UP000887013">
    <property type="component" value="Unassembled WGS sequence"/>
</dbReference>
<name>A0A8X6Q0A3_NEPPI</name>
<dbReference type="AlphaFoldDB" id="A0A8X6Q0A3"/>
<evidence type="ECO:0000313" key="2">
    <source>
        <dbReference type="EMBL" id="GFT99357.1"/>
    </source>
</evidence>
<evidence type="ECO:0000256" key="1">
    <source>
        <dbReference type="SAM" id="MobiDB-lite"/>
    </source>
</evidence>
<feature type="region of interest" description="Disordered" evidence="1">
    <location>
        <begin position="85"/>
        <end position="242"/>
    </location>
</feature>
<comment type="caution">
    <text evidence="2">The sequence shown here is derived from an EMBL/GenBank/DDBJ whole genome shotgun (WGS) entry which is preliminary data.</text>
</comment>
<feature type="compositionally biased region" description="Basic and acidic residues" evidence="1">
    <location>
        <begin position="53"/>
        <end position="73"/>
    </location>
</feature>
<gene>
    <name evidence="2" type="ORF">NPIL_166741</name>
</gene>
<feature type="compositionally biased region" description="Polar residues" evidence="1">
    <location>
        <begin position="144"/>
        <end position="162"/>
    </location>
</feature>
<feature type="compositionally biased region" description="Low complexity" evidence="1">
    <location>
        <begin position="120"/>
        <end position="137"/>
    </location>
</feature>